<protein>
    <submittedName>
        <fullName evidence="1">Uncharacterized protein</fullName>
    </submittedName>
</protein>
<comment type="caution">
    <text evidence="1">The sequence shown here is derived from an EMBL/GenBank/DDBJ whole genome shotgun (WGS) entry which is preliminary data.</text>
</comment>
<reference evidence="1 2" key="1">
    <citation type="submission" date="2017-03" db="EMBL/GenBank/DDBJ databases">
        <title>Genomes of endolithic fungi from Antarctica.</title>
        <authorList>
            <person name="Coleine C."/>
            <person name="Masonjones S."/>
            <person name="Stajich J.E."/>
        </authorList>
    </citation>
    <scope>NUCLEOTIDE SEQUENCE [LARGE SCALE GENOMIC DNA]</scope>
    <source>
        <strain evidence="1 2">CCFEE 5184</strain>
    </source>
</reference>
<proteinExistence type="predicted"/>
<organism evidence="1 2">
    <name type="scientific">Friedmanniomyces simplex</name>
    <dbReference type="NCBI Taxonomy" id="329884"/>
    <lineage>
        <taxon>Eukaryota</taxon>
        <taxon>Fungi</taxon>
        <taxon>Dikarya</taxon>
        <taxon>Ascomycota</taxon>
        <taxon>Pezizomycotina</taxon>
        <taxon>Dothideomycetes</taxon>
        <taxon>Dothideomycetidae</taxon>
        <taxon>Mycosphaerellales</taxon>
        <taxon>Teratosphaeriaceae</taxon>
        <taxon>Friedmanniomyces</taxon>
    </lineage>
</organism>
<dbReference type="Proteomes" id="UP000309340">
    <property type="component" value="Unassembled WGS sequence"/>
</dbReference>
<evidence type="ECO:0000313" key="1">
    <source>
        <dbReference type="EMBL" id="TKA64415.1"/>
    </source>
</evidence>
<evidence type="ECO:0000313" key="2">
    <source>
        <dbReference type="Proteomes" id="UP000309340"/>
    </source>
</evidence>
<dbReference type="EMBL" id="NAJQ01000841">
    <property type="protein sequence ID" value="TKA64415.1"/>
    <property type="molecule type" value="Genomic_DNA"/>
</dbReference>
<dbReference type="AlphaFoldDB" id="A0A4U0WRW3"/>
<name>A0A4U0WRW3_9PEZI</name>
<accession>A0A4U0WRW3</accession>
<sequence length="205" mass="21661">MPFVGCISNRFDACTDCRTYFIRLLPGLHAKQSDKSKQITSTSIVVPTTTVTAVATVNSTSTTTVTTAYALPTSNFILLYPSGLDTLYGRARNLSGGVAIALEQFSADDFNFDASTHLHDVDEADEIASEPPPGLLDILFLMNTTSSTQSTPVGNVTNPGQDVWANCGGYLSLGSAADFANPPLGVSCSIIRRLFYSLSAGSGMT</sequence>
<keyword evidence="2" id="KW-1185">Reference proteome</keyword>
<dbReference type="OrthoDB" id="3886106at2759"/>
<gene>
    <name evidence="1" type="ORF">B0A55_10406</name>
</gene>